<evidence type="ECO:0000313" key="2">
    <source>
        <dbReference type="EMBL" id="SES06038.1"/>
    </source>
</evidence>
<gene>
    <name evidence="2" type="ORF">SAMN04488559_12420</name>
</gene>
<dbReference type="EMBL" id="FOHA01000024">
    <property type="protein sequence ID" value="SES06038.1"/>
    <property type="molecule type" value="Genomic_DNA"/>
</dbReference>
<sequence>MNEFYLKHLIGMLVALIPIILVFTLFKAGDERNEFIKKNKQQNQHERIHAGLVD</sequence>
<dbReference type="Proteomes" id="UP000198948">
    <property type="component" value="Unassembled WGS sequence"/>
</dbReference>
<keyword evidence="1" id="KW-1133">Transmembrane helix</keyword>
<feature type="transmembrane region" description="Helical" evidence="1">
    <location>
        <begin position="6"/>
        <end position="26"/>
    </location>
</feature>
<organism evidence="2 3">
    <name type="scientific">Isobaculum melis</name>
    <dbReference type="NCBI Taxonomy" id="142588"/>
    <lineage>
        <taxon>Bacteria</taxon>
        <taxon>Bacillati</taxon>
        <taxon>Bacillota</taxon>
        <taxon>Bacilli</taxon>
        <taxon>Lactobacillales</taxon>
        <taxon>Carnobacteriaceae</taxon>
        <taxon>Isobaculum</taxon>
    </lineage>
</organism>
<name>A0A1H9U9X3_9LACT</name>
<evidence type="ECO:0000313" key="3">
    <source>
        <dbReference type="Proteomes" id="UP000198948"/>
    </source>
</evidence>
<keyword evidence="3" id="KW-1185">Reference proteome</keyword>
<accession>A0A1H9U9X3</accession>
<dbReference type="RefSeq" id="WP_177165782.1">
    <property type="nucleotide sequence ID" value="NZ_FOHA01000024.1"/>
</dbReference>
<evidence type="ECO:0000256" key="1">
    <source>
        <dbReference type="SAM" id="Phobius"/>
    </source>
</evidence>
<proteinExistence type="predicted"/>
<reference evidence="2 3" key="1">
    <citation type="submission" date="2016-10" db="EMBL/GenBank/DDBJ databases">
        <authorList>
            <person name="de Groot N.N."/>
        </authorList>
    </citation>
    <scope>NUCLEOTIDE SEQUENCE [LARGE SCALE GENOMIC DNA]</scope>
    <source>
        <strain evidence="2 3">DSM 13760</strain>
    </source>
</reference>
<keyword evidence="1" id="KW-0812">Transmembrane</keyword>
<keyword evidence="1" id="KW-0472">Membrane</keyword>
<dbReference type="AlphaFoldDB" id="A0A1H9U9X3"/>
<protein>
    <submittedName>
        <fullName evidence="2">Uncharacterized protein</fullName>
    </submittedName>
</protein>